<dbReference type="EMBL" id="CAJPIN010005602">
    <property type="protein sequence ID" value="CAG2057555.1"/>
    <property type="molecule type" value="Genomic_DNA"/>
</dbReference>
<gene>
    <name evidence="2" type="ORF">TPAB3V08_LOCUS4532</name>
</gene>
<proteinExistence type="predicted"/>
<evidence type="ECO:0000256" key="1">
    <source>
        <dbReference type="SAM" id="Phobius"/>
    </source>
</evidence>
<evidence type="ECO:0000313" key="2">
    <source>
        <dbReference type="EMBL" id="CAG2057555.1"/>
    </source>
</evidence>
<sequence length="213" mass="24613">MELMVRDHMLAEGKMIPRGTPPPVHPTEIRTLISPPSAVELNTISALANYAPEADTDGLKPFPIQGRMARERERLIGMSDEERAWRKQWIKDQVLAPNEPRHVPEYYKELLNPIRRAYRLPLDLAFKPLEPLLGERRAFIARYFTGKFLMAIFSVYAGFYYFKYNTNDWTRKGGWRVISSRKAVNPGDAEYPWVPDRTSPSDYAARGFKQSPI</sequence>
<name>A0ABN7NVE9_TIMPD</name>
<comment type="caution">
    <text evidence="2">The sequence shown here is derived from an EMBL/GenBank/DDBJ whole genome shotgun (WGS) entry which is preliminary data.</text>
</comment>
<keyword evidence="1" id="KW-0812">Transmembrane</keyword>
<keyword evidence="3" id="KW-1185">Reference proteome</keyword>
<evidence type="ECO:0008006" key="4">
    <source>
        <dbReference type="Google" id="ProtNLM"/>
    </source>
</evidence>
<dbReference type="PANTHER" id="PTHR21106:SF2">
    <property type="entry name" value="NADH DEHYDROGENASE [UBIQUINONE] 1 BETA SUBCOMPLEX SUBUNIT 6"/>
    <property type="match status" value="1"/>
</dbReference>
<keyword evidence="1" id="KW-1133">Transmembrane helix</keyword>
<evidence type="ECO:0000313" key="3">
    <source>
        <dbReference type="Proteomes" id="UP001153148"/>
    </source>
</evidence>
<reference evidence="2" key="1">
    <citation type="submission" date="2021-03" db="EMBL/GenBank/DDBJ databases">
        <authorList>
            <person name="Tran Van P."/>
        </authorList>
    </citation>
    <scope>NUCLEOTIDE SEQUENCE</scope>
</reference>
<dbReference type="PANTHER" id="PTHR21106">
    <property type="entry name" value="NADH DEHYDROGENASE [UBIQUINONE] 1 BETA SUBCOMPLEX SUBUNIT 6"/>
    <property type="match status" value="1"/>
</dbReference>
<feature type="transmembrane region" description="Helical" evidence="1">
    <location>
        <begin position="144"/>
        <end position="162"/>
    </location>
</feature>
<accession>A0ABN7NVE9</accession>
<organism evidence="2 3">
    <name type="scientific">Timema podura</name>
    <name type="common">Walking stick</name>
    <dbReference type="NCBI Taxonomy" id="61482"/>
    <lineage>
        <taxon>Eukaryota</taxon>
        <taxon>Metazoa</taxon>
        <taxon>Ecdysozoa</taxon>
        <taxon>Arthropoda</taxon>
        <taxon>Hexapoda</taxon>
        <taxon>Insecta</taxon>
        <taxon>Pterygota</taxon>
        <taxon>Neoptera</taxon>
        <taxon>Polyneoptera</taxon>
        <taxon>Phasmatodea</taxon>
        <taxon>Timematodea</taxon>
        <taxon>Timematoidea</taxon>
        <taxon>Timematidae</taxon>
        <taxon>Timema</taxon>
    </lineage>
</organism>
<protein>
    <recommendedName>
        <fullName evidence="4">NADH dehydrogenase [ubiquinone] 1 beta subcomplex subunit 6</fullName>
    </recommendedName>
</protein>
<keyword evidence="1" id="KW-0472">Membrane</keyword>
<dbReference type="Proteomes" id="UP001153148">
    <property type="component" value="Unassembled WGS sequence"/>
</dbReference>
<dbReference type="Pfam" id="PF09782">
    <property type="entry name" value="NDUF_B6"/>
    <property type="match status" value="1"/>
</dbReference>
<dbReference type="InterPro" id="IPR019174">
    <property type="entry name" value="NADH_DH_b-subcmplx_su6"/>
</dbReference>